<protein>
    <submittedName>
        <fullName evidence="1">Uncharacterized protein</fullName>
    </submittedName>
</protein>
<keyword evidence="2" id="KW-1185">Reference proteome</keyword>
<dbReference type="RefSeq" id="WP_071926650.1">
    <property type="nucleotide sequence ID" value="NZ_CP018082.1"/>
</dbReference>
<evidence type="ECO:0000313" key="1">
    <source>
        <dbReference type="EMBL" id="APE33469.1"/>
    </source>
</evidence>
<dbReference type="AlphaFoldDB" id="A0A1J0VN79"/>
<reference evidence="1" key="1">
    <citation type="submission" date="2016-11" db="EMBL/GenBank/DDBJ databases">
        <authorList>
            <person name="Jaros S."/>
            <person name="Januszkiewicz K."/>
            <person name="Wedrychowicz H."/>
        </authorList>
    </citation>
    <scope>NUCLEOTIDE SEQUENCE [LARGE SCALE GENOMIC DNA]</scope>
    <source>
        <strain evidence="1">Y48</strain>
    </source>
</reference>
<gene>
    <name evidence="1" type="ORF">BOX37_05220</name>
</gene>
<name>A0A1J0VN79_9NOCA</name>
<organism evidence="1 2">
    <name type="scientific">Nocardia mangyaensis</name>
    <dbReference type="NCBI Taxonomy" id="2213200"/>
    <lineage>
        <taxon>Bacteria</taxon>
        <taxon>Bacillati</taxon>
        <taxon>Actinomycetota</taxon>
        <taxon>Actinomycetes</taxon>
        <taxon>Mycobacteriales</taxon>
        <taxon>Nocardiaceae</taxon>
        <taxon>Nocardia</taxon>
    </lineage>
</organism>
<proteinExistence type="predicted"/>
<evidence type="ECO:0000313" key="2">
    <source>
        <dbReference type="Proteomes" id="UP000183810"/>
    </source>
</evidence>
<sequence length="106" mass="11690">MKRGFHTEIHIVIYCDGCGDIFTDRDGESICFTTTNQAAEYLTADKTTGWAYDGDTIRCDGCVAAAECVEQGHRFIDIGWPTVWPVPSPAPRECSVCGLPDLEQEN</sequence>
<dbReference type="EMBL" id="CP018082">
    <property type="protein sequence ID" value="APE33469.1"/>
    <property type="molecule type" value="Genomic_DNA"/>
</dbReference>
<dbReference type="KEGG" id="nsl:BOX37_05220"/>
<dbReference type="Proteomes" id="UP000183810">
    <property type="component" value="Chromosome"/>
</dbReference>
<accession>A0A1J0VN79</accession>
<dbReference type="OrthoDB" id="4552624at2"/>